<feature type="compositionally biased region" description="Basic and acidic residues" evidence="1">
    <location>
        <begin position="99"/>
        <end position="109"/>
    </location>
</feature>
<sequence>MSSTQVKAAEECQIATKDLKSQQSNQKDECSAEENGKQNGVDHNEKEIKHKSPQKKSDKEDKDSKTGKQHKNGNEEKTEENGTTNVKDDQQQNQTTAAENKESHVEKTENGANGSTNETVSPSKKKPLEEPEVEGPEMKKARRSLTAKKTSNDPKTKLKLISTRDNDSEKDANKKIDDGSEDKTAEAVKTN</sequence>
<keyword evidence="2" id="KW-1185">Reference proteome</keyword>
<proteinExistence type="predicted"/>
<protein>
    <submittedName>
        <fullName evidence="3">Uncharacterized protein</fullName>
    </submittedName>
</protein>
<feature type="compositionally biased region" description="Basic and acidic residues" evidence="1">
    <location>
        <begin position="26"/>
        <end position="90"/>
    </location>
</feature>
<feature type="region of interest" description="Disordered" evidence="1">
    <location>
        <begin position="1"/>
        <end position="191"/>
    </location>
</feature>
<feature type="compositionally biased region" description="Polar residues" evidence="1">
    <location>
        <begin position="110"/>
        <end position="122"/>
    </location>
</feature>
<dbReference type="AlphaFoldDB" id="A0A915IEV0"/>
<dbReference type="Proteomes" id="UP000887565">
    <property type="component" value="Unplaced"/>
</dbReference>
<evidence type="ECO:0000313" key="2">
    <source>
        <dbReference type="Proteomes" id="UP000887565"/>
    </source>
</evidence>
<dbReference type="WBParaSite" id="nRc.2.0.1.t11746-RA">
    <property type="protein sequence ID" value="nRc.2.0.1.t11746-RA"/>
    <property type="gene ID" value="nRc.2.0.1.g11746"/>
</dbReference>
<evidence type="ECO:0000313" key="3">
    <source>
        <dbReference type="WBParaSite" id="nRc.2.0.1.t11746-RA"/>
    </source>
</evidence>
<name>A0A915IEV0_ROMCU</name>
<feature type="compositionally biased region" description="Basic and acidic residues" evidence="1">
    <location>
        <begin position="150"/>
        <end position="191"/>
    </location>
</feature>
<reference evidence="3" key="1">
    <citation type="submission" date="2022-11" db="UniProtKB">
        <authorList>
            <consortium name="WormBaseParasite"/>
        </authorList>
    </citation>
    <scope>IDENTIFICATION</scope>
</reference>
<organism evidence="2 3">
    <name type="scientific">Romanomermis culicivorax</name>
    <name type="common">Nematode worm</name>
    <dbReference type="NCBI Taxonomy" id="13658"/>
    <lineage>
        <taxon>Eukaryota</taxon>
        <taxon>Metazoa</taxon>
        <taxon>Ecdysozoa</taxon>
        <taxon>Nematoda</taxon>
        <taxon>Enoplea</taxon>
        <taxon>Dorylaimia</taxon>
        <taxon>Mermithida</taxon>
        <taxon>Mermithoidea</taxon>
        <taxon>Mermithidae</taxon>
        <taxon>Romanomermis</taxon>
    </lineage>
</organism>
<accession>A0A915IEV0</accession>
<evidence type="ECO:0000256" key="1">
    <source>
        <dbReference type="SAM" id="MobiDB-lite"/>
    </source>
</evidence>